<gene>
    <name evidence="1" type="ORF">Ep4_020</name>
</gene>
<dbReference type="Proteomes" id="UP001304640">
    <property type="component" value="Segment"/>
</dbReference>
<sequence length="102" mass="11188">MTVLEFLADYAELYLARASKEGIKATVLYTENPCVDDNGKAQVVSSVVITAPNGGAIDISVGFPLTMQMNHAYRPELTADQWLLFLKAAKPHRFPSVAETMQ</sequence>
<organism evidence="1 2">
    <name type="scientific">Pseudomonas phage Ep4</name>
    <dbReference type="NCBI Taxonomy" id="3057492"/>
    <lineage>
        <taxon>Viruses</taxon>
        <taxon>Duplodnaviria</taxon>
        <taxon>Heunggongvirae</taxon>
        <taxon>Uroviricota</taxon>
        <taxon>Caudoviricetes</taxon>
        <taxon>Autographivirales</taxon>
        <taxon>Autoscriptoviridae</taxon>
        <taxon>Corkvirinae</taxon>
        <taxon>Actinidiaevirus</taxon>
        <taxon>Actinidiaevirus Ep4</taxon>
    </lineage>
</organism>
<dbReference type="EMBL" id="LC776701">
    <property type="protein sequence ID" value="BEQ12879.1"/>
    <property type="molecule type" value="Genomic_DNA"/>
</dbReference>
<evidence type="ECO:0000313" key="2">
    <source>
        <dbReference type="Proteomes" id="UP001304640"/>
    </source>
</evidence>
<accession>A0AAU9EVJ5</accession>
<name>A0AAU9EVJ5_9CAUD</name>
<protein>
    <submittedName>
        <fullName evidence="1">Uncharacterized protein</fullName>
    </submittedName>
</protein>
<keyword evidence="2" id="KW-1185">Reference proteome</keyword>
<proteinExistence type="predicted"/>
<evidence type="ECO:0000313" key="1">
    <source>
        <dbReference type="EMBL" id="BEQ12879.1"/>
    </source>
</evidence>
<reference evidence="1 2" key="1">
    <citation type="submission" date="2023-07" db="EMBL/GenBank/DDBJ databases">
        <title>Complete genome sequence of Pseudomonas phage Ep4.</title>
        <authorList>
            <person name="Aono M."/>
            <person name="Yagi H."/>
            <person name="Kobayashi K."/>
        </authorList>
    </citation>
    <scope>NUCLEOTIDE SEQUENCE [LARGE SCALE GENOMIC DNA]</scope>
    <source>
        <strain evidence="1 2">Ep4</strain>
    </source>
</reference>